<evidence type="ECO:0000313" key="3">
    <source>
        <dbReference type="EMBL" id="ALN55469.1"/>
    </source>
</evidence>
<keyword evidence="2" id="KW-1133">Transmembrane helix</keyword>
<name>A0A0S2DAP4_LYSEN</name>
<evidence type="ECO:0000313" key="4">
    <source>
        <dbReference type="Proteomes" id="UP000061569"/>
    </source>
</evidence>
<dbReference type="EMBL" id="CP013140">
    <property type="protein sequence ID" value="ALN55469.1"/>
    <property type="molecule type" value="Genomic_DNA"/>
</dbReference>
<dbReference type="KEGG" id="lez:GLE_0110"/>
<evidence type="ECO:0000256" key="2">
    <source>
        <dbReference type="SAM" id="Phobius"/>
    </source>
</evidence>
<proteinExistence type="predicted"/>
<organism evidence="3 4">
    <name type="scientific">Lysobacter enzymogenes</name>
    <dbReference type="NCBI Taxonomy" id="69"/>
    <lineage>
        <taxon>Bacteria</taxon>
        <taxon>Pseudomonadati</taxon>
        <taxon>Pseudomonadota</taxon>
        <taxon>Gammaproteobacteria</taxon>
        <taxon>Lysobacterales</taxon>
        <taxon>Lysobacteraceae</taxon>
        <taxon>Lysobacter</taxon>
    </lineage>
</organism>
<accession>A0A0S2DAP4</accession>
<feature type="transmembrane region" description="Helical" evidence="2">
    <location>
        <begin position="29"/>
        <end position="47"/>
    </location>
</feature>
<sequence>MTTTDDTTASAAPAASPAAPPAGWWRRNASWLAGTAVLGALALWLPYRDALRQYRLLNPSIAVAANKHDWTAFAGARWKLVAAESVPARDPRLRGPLRKDAEVVLLRYEVIPDSGTKTVDLDGCRGAIVDAQGRRWDTGGAALPRLSGPRLPETCGSGYDDAFKQVLAVPGRPFAFQHAFVLPRGQRLEDLRARIEMKRSETVGGRYLEFAL</sequence>
<dbReference type="STRING" id="69.GLE_0110"/>
<feature type="region of interest" description="Disordered" evidence="1">
    <location>
        <begin position="1"/>
        <end position="21"/>
    </location>
</feature>
<keyword evidence="2" id="KW-0812">Transmembrane</keyword>
<dbReference type="OrthoDB" id="6021875at2"/>
<reference evidence="3 4" key="1">
    <citation type="submission" date="2015-11" db="EMBL/GenBank/DDBJ databases">
        <title>Genome sequences of Lysobacter enzymogenes strain C3 and Lysobacter antibioticus ATCC 29479.</title>
        <authorList>
            <person name="Kobayashi D.Y."/>
        </authorList>
    </citation>
    <scope>NUCLEOTIDE SEQUENCE [LARGE SCALE GENOMIC DNA]</scope>
    <source>
        <strain evidence="3 4">C3</strain>
    </source>
</reference>
<dbReference type="PATRIC" id="fig|69.6.peg.113"/>
<evidence type="ECO:0000256" key="1">
    <source>
        <dbReference type="SAM" id="MobiDB-lite"/>
    </source>
</evidence>
<keyword evidence="2" id="KW-0472">Membrane</keyword>
<gene>
    <name evidence="3" type="ORF">GLE_0110</name>
</gene>
<dbReference type="AlphaFoldDB" id="A0A0S2DAP4"/>
<protein>
    <submittedName>
        <fullName evidence="3">Uncharacterized protein</fullName>
    </submittedName>
</protein>
<feature type="compositionally biased region" description="Low complexity" evidence="1">
    <location>
        <begin position="1"/>
        <end position="17"/>
    </location>
</feature>
<dbReference type="Proteomes" id="UP000061569">
    <property type="component" value="Chromosome"/>
</dbReference>